<dbReference type="GO" id="GO:0008476">
    <property type="term" value="F:protein-tyrosine sulfotransferase activity"/>
    <property type="evidence" value="ECO:0007669"/>
    <property type="project" value="UniProtKB-EC"/>
</dbReference>
<dbReference type="EMBL" id="MU826584">
    <property type="protein sequence ID" value="KAJ7375665.1"/>
    <property type="molecule type" value="Genomic_DNA"/>
</dbReference>
<dbReference type="AlphaFoldDB" id="A0A9W9Z659"/>
<dbReference type="InterPro" id="IPR027417">
    <property type="entry name" value="P-loop_NTPase"/>
</dbReference>
<evidence type="ECO:0000256" key="6">
    <source>
        <dbReference type="SAM" id="MobiDB-lite"/>
    </source>
</evidence>
<feature type="region of interest" description="Disordered" evidence="6">
    <location>
        <begin position="14"/>
        <end position="34"/>
    </location>
</feature>
<evidence type="ECO:0000313" key="8">
    <source>
        <dbReference type="Proteomes" id="UP001163046"/>
    </source>
</evidence>
<evidence type="ECO:0000256" key="4">
    <source>
        <dbReference type="ARBA" id="ARBA00048460"/>
    </source>
</evidence>
<gene>
    <name evidence="7" type="ORF">OS493_039738</name>
</gene>
<comment type="catalytic activity">
    <reaction evidence="4 5">
        <text>L-tyrosyl-[protein] + 3'-phosphoadenylyl sulfate = O-sulfo-L-tyrosine-[protein] + adenosine 3',5'-bisphosphate + H(+)</text>
        <dbReference type="Rhea" id="RHEA:16801"/>
        <dbReference type="Rhea" id="RHEA-COMP:10136"/>
        <dbReference type="Rhea" id="RHEA-COMP:11688"/>
        <dbReference type="ChEBI" id="CHEBI:15378"/>
        <dbReference type="ChEBI" id="CHEBI:46858"/>
        <dbReference type="ChEBI" id="CHEBI:58339"/>
        <dbReference type="ChEBI" id="CHEBI:58343"/>
        <dbReference type="ChEBI" id="CHEBI:65286"/>
        <dbReference type="EC" id="2.8.2.20"/>
    </reaction>
</comment>
<dbReference type="SUPFAM" id="SSF52540">
    <property type="entry name" value="P-loop containing nucleoside triphosphate hydrolases"/>
    <property type="match status" value="1"/>
</dbReference>
<comment type="caution">
    <text evidence="7">The sequence shown here is derived from an EMBL/GenBank/DDBJ whole genome shotgun (WGS) entry which is preliminary data.</text>
</comment>
<dbReference type="OrthoDB" id="6020239at2759"/>
<dbReference type="Proteomes" id="UP001163046">
    <property type="component" value="Unassembled WGS sequence"/>
</dbReference>
<dbReference type="PANTHER" id="PTHR12788:SF8">
    <property type="entry name" value="PROTEIN-TYROSINE SULFOTRANSFERASE"/>
    <property type="match status" value="1"/>
</dbReference>
<comment type="function">
    <text evidence="5">Catalyzes the O-sulfation of tyrosine residues within acidic motifs of polypeptides, using 3'-phosphoadenylyl sulfate (PAPS) as cosubstrate.</text>
</comment>
<accession>A0A9W9Z659</accession>
<reference evidence="7" key="1">
    <citation type="submission" date="2023-01" db="EMBL/GenBank/DDBJ databases">
        <title>Genome assembly of the deep-sea coral Lophelia pertusa.</title>
        <authorList>
            <person name="Herrera S."/>
            <person name="Cordes E."/>
        </authorList>
    </citation>
    <scope>NUCLEOTIDE SEQUENCE</scope>
    <source>
        <strain evidence="7">USNM1676648</strain>
        <tissue evidence="7">Polyp</tissue>
    </source>
</reference>
<dbReference type="InterPro" id="IPR026634">
    <property type="entry name" value="TPST-like"/>
</dbReference>
<evidence type="ECO:0000256" key="1">
    <source>
        <dbReference type="ARBA" id="ARBA00009988"/>
    </source>
</evidence>
<dbReference type="GO" id="GO:0005794">
    <property type="term" value="C:Golgi apparatus"/>
    <property type="evidence" value="ECO:0007669"/>
    <property type="project" value="TreeGrafter"/>
</dbReference>
<comment type="similarity">
    <text evidence="1 5">Belongs to the protein sulfotransferase family.</text>
</comment>
<name>A0A9W9Z659_9CNID</name>
<protein>
    <recommendedName>
        <fullName evidence="2 5">Protein-tyrosine sulfotransferase</fullName>
        <ecNumber evidence="2 5">2.8.2.20</ecNumber>
    </recommendedName>
</protein>
<sequence length="308" mass="35383">MAALRVIYISQTGQDVEEEKPTQQEHDNEDPTSENELYRAYDHMTTLLLFVGYSRSRHSLVSSLLDAHPHVIVADESYALRKWVQSPVWKTTKSKYDFFDTMMGSSVSSFKHGRRSRDTKGSAANLQIFGYNIPDQWQATYDRHIQVMGDKTAWDTAVMLRQKGTDAIYEMERKLGVKVKFLHVVRNPFDNIATFVLRHREIQARTADPDIKQINASDILDTKIQLYNNWAEGSYVAQQSFPQDFINVVSMDVVKKPAGNTPENMRFPGYQLFRKVYPGLRGHSRPSPFSYPASHCMDGRTDKTECTQ</sequence>
<dbReference type="EC" id="2.8.2.20" evidence="2 5"/>
<dbReference type="PANTHER" id="PTHR12788">
    <property type="entry name" value="PROTEIN-TYROSINE SULFOTRANSFERASE 2"/>
    <property type="match status" value="1"/>
</dbReference>
<feature type="compositionally biased region" description="Basic and acidic residues" evidence="6">
    <location>
        <begin position="297"/>
        <end position="308"/>
    </location>
</feature>
<evidence type="ECO:0000256" key="3">
    <source>
        <dbReference type="ARBA" id="ARBA00022679"/>
    </source>
</evidence>
<evidence type="ECO:0000256" key="5">
    <source>
        <dbReference type="RuleBase" id="RU365018"/>
    </source>
</evidence>
<evidence type="ECO:0000313" key="7">
    <source>
        <dbReference type="EMBL" id="KAJ7375665.1"/>
    </source>
</evidence>
<organism evidence="7 8">
    <name type="scientific">Desmophyllum pertusum</name>
    <dbReference type="NCBI Taxonomy" id="174260"/>
    <lineage>
        <taxon>Eukaryota</taxon>
        <taxon>Metazoa</taxon>
        <taxon>Cnidaria</taxon>
        <taxon>Anthozoa</taxon>
        <taxon>Hexacorallia</taxon>
        <taxon>Scleractinia</taxon>
        <taxon>Caryophylliina</taxon>
        <taxon>Caryophylliidae</taxon>
        <taxon>Desmophyllum</taxon>
    </lineage>
</organism>
<dbReference type="Gene3D" id="3.40.50.300">
    <property type="entry name" value="P-loop containing nucleotide triphosphate hydrolases"/>
    <property type="match status" value="1"/>
</dbReference>
<keyword evidence="3 5" id="KW-0808">Transferase</keyword>
<proteinExistence type="inferred from homology"/>
<keyword evidence="8" id="KW-1185">Reference proteome</keyword>
<evidence type="ECO:0000256" key="2">
    <source>
        <dbReference type="ARBA" id="ARBA00013262"/>
    </source>
</evidence>
<feature type="region of interest" description="Disordered" evidence="6">
    <location>
        <begin position="289"/>
        <end position="308"/>
    </location>
</feature>